<dbReference type="RefSeq" id="WP_145114210.1">
    <property type="nucleotide sequence ID" value="NZ_CP036349.1"/>
</dbReference>
<dbReference type="Proteomes" id="UP000316426">
    <property type="component" value="Chromosome"/>
</dbReference>
<evidence type="ECO:0000259" key="4">
    <source>
        <dbReference type="PROSITE" id="PS50887"/>
    </source>
</evidence>
<dbReference type="PANTHER" id="PTHR45138">
    <property type="entry name" value="REGULATORY COMPONENTS OF SENSORY TRANSDUCTION SYSTEM"/>
    <property type="match status" value="1"/>
</dbReference>
<feature type="transmembrane region" description="Helical" evidence="3">
    <location>
        <begin position="12"/>
        <end position="33"/>
    </location>
</feature>
<dbReference type="Pfam" id="PF00990">
    <property type="entry name" value="GGDEF"/>
    <property type="match status" value="2"/>
</dbReference>
<accession>A0A518KBJ6</accession>
<proteinExistence type="predicted"/>
<keyword evidence="3" id="KW-0812">Transmembrane</keyword>
<dbReference type="InterPro" id="IPR050469">
    <property type="entry name" value="Diguanylate_Cyclase"/>
</dbReference>
<evidence type="ECO:0000313" key="6">
    <source>
        <dbReference type="Proteomes" id="UP000316426"/>
    </source>
</evidence>
<dbReference type="Gene3D" id="3.30.70.270">
    <property type="match status" value="2"/>
</dbReference>
<feature type="domain" description="GGDEF" evidence="4">
    <location>
        <begin position="365"/>
        <end position="492"/>
    </location>
</feature>
<feature type="coiled-coil region" evidence="2">
    <location>
        <begin position="118"/>
        <end position="152"/>
    </location>
</feature>
<dbReference type="FunFam" id="3.30.70.270:FF:000001">
    <property type="entry name" value="Diguanylate cyclase domain protein"/>
    <property type="match status" value="1"/>
</dbReference>
<dbReference type="CDD" id="cd01949">
    <property type="entry name" value="GGDEF"/>
    <property type="match status" value="1"/>
</dbReference>
<keyword evidence="3" id="KW-1133">Transmembrane helix</keyword>
<sequence>MFLIASGSAMLIVVNLVFAAIALAVGFAAGAWVCGGAKAPITPSVENPAIDSDRTEELKLQQLIMERTMMASDRLRDLAASVATDVDAHTANIGAIEAQLSSQKSDGSASSDAVFAALTQIEQANHDLQSKLARAEEQIQSQAALIRTHESEARTDSLTGLANRRAFDDEINRRFAEWERRGTPFSLLILDVDHFKAFNDTHGHQAGDEVLRNVAKAINGCVREMDLACRYGGEEFAVVMPTTESADGCVLAERVRTAIEALVVPFEGKKLSVTASVGLAGIAVEDKLGGLVKRADEALYASKDAGRNNAHRHTGVSCVPIKNAKDVASKGPAGPPDLGIDALPNRTRFLEILRTEIRTSQEDRTPLSLLTARFDGYTKLEQEYGDAVAKLTLDSVAQFLDSALDGEERLGRINDFTFVAILPEHSRQQADEVGDRINTALAKCAVPLGEQELNLTTTMAATEMTSDDTAVSLMARAEEGAGIEVPASLAMA</sequence>
<dbReference type="EMBL" id="CP036349">
    <property type="protein sequence ID" value="QDV75163.1"/>
    <property type="molecule type" value="Genomic_DNA"/>
</dbReference>
<keyword evidence="3" id="KW-0472">Membrane</keyword>
<dbReference type="InterPro" id="IPR029787">
    <property type="entry name" value="Nucleotide_cyclase"/>
</dbReference>
<dbReference type="GO" id="GO:0052621">
    <property type="term" value="F:diguanylate cyclase activity"/>
    <property type="evidence" value="ECO:0007669"/>
    <property type="project" value="UniProtKB-EC"/>
</dbReference>
<dbReference type="SUPFAM" id="SSF55073">
    <property type="entry name" value="Nucleotide cyclase"/>
    <property type="match status" value="2"/>
</dbReference>
<dbReference type="NCBIfam" id="TIGR00254">
    <property type="entry name" value="GGDEF"/>
    <property type="match status" value="1"/>
</dbReference>
<dbReference type="InterPro" id="IPR043128">
    <property type="entry name" value="Rev_trsase/Diguanyl_cyclase"/>
</dbReference>
<dbReference type="AlphaFoldDB" id="A0A518KBJ6"/>
<dbReference type="EC" id="2.7.7.65" evidence="1"/>
<evidence type="ECO:0000256" key="3">
    <source>
        <dbReference type="SAM" id="Phobius"/>
    </source>
</evidence>
<evidence type="ECO:0000256" key="2">
    <source>
        <dbReference type="SAM" id="Coils"/>
    </source>
</evidence>
<keyword evidence="6" id="KW-1185">Reference proteome</keyword>
<evidence type="ECO:0000256" key="1">
    <source>
        <dbReference type="ARBA" id="ARBA00012528"/>
    </source>
</evidence>
<dbReference type="InterPro" id="IPR000160">
    <property type="entry name" value="GGDEF_dom"/>
</dbReference>
<name>A0A518KBJ6_9BACT</name>
<dbReference type="PANTHER" id="PTHR45138:SF24">
    <property type="entry name" value="DIGUANYLATE CYCLASE DGCC-RELATED"/>
    <property type="match status" value="1"/>
</dbReference>
<reference evidence="5 6" key="1">
    <citation type="submission" date="2019-02" db="EMBL/GenBank/DDBJ databases">
        <title>Deep-cultivation of Planctomycetes and their phenomic and genomic characterization uncovers novel biology.</title>
        <authorList>
            <person name="Wiegand S."/>
            <person name="Jogler M."/>
            <person name="Boedeker C."/>
            <person name="Pinto D."/>
            <person name="Vollmers J."/>
            <person name="Rivas-Marin E."/>
            <person name="Kohn T."/>
            <person name="Peeters S.H."/>
            <person name="Heuer A."/>
            <person name="Rast P."/>
            <person name="Oberbeckmann S."/>
            <person name="Bunk B."/>
            <person name="Jeske O."/>
            <person name="Meyerdierks A."/>
            <person name="Storesund J.E."/>
            <person name="Kallscheuer N."/>
            <person name="Luecker S."/>
            <person name="Lage O.M."/>
            <person name="Pohl T."/>
            <person name="Merkel B.J."/>
            <person name="Hornburger P."/>
            <person name="Mueller R.-W."/>
            <person name="Bruemmer F."/>
            <person name="Labrenz M."/>
            <person name="Spormann A.M."/>
            <person name="Op den Camp H."/>
            <person name="Overmann J."/>
            <person name="Amann R."/>
            <person name="Jetten M.S.M."/>
            <person name="Mascher T."/>
            <person name="Medema M.H."/>
            <person name="Devos D.P."/>
            <person name="Kaster A.-K."/>
            <person name="Ovreas L."/>
            <person name="Rohde M."/>
            <person name="Galperin M.Y."/>
            <person name="Jogler C."/>
        </authorList>
    </citation>
    <scope>NUCLEOTIDE SEQUENCE [LARGE SCALE GENOMIC DNA]</scope>
    <source>
        <strain evidence="5 6">Spa11</strain>
    </source>
</reference>
<gene>
    <name evidence="5" type="primary">pleD_3</name>
    <name evidence="5" type="ORF">Spa11_33750</name>
</gene>
<dbReference type="PROSITE" id="PS50887">
    <property type="entry name" value="GGDEF"/>
    <property type="match status" value="2"/>
</dbReference>
<dbReference type="KEGG" id="bmei:Spa11_33750"/>
<evidence type="ECO:0000313" key="5">
    <source>
        <dbReference type="EMBL" id="QDV75163.1"/>
    </source>
</evidence>
<feature type="domain" description="GGDEF" evidence="4">
    <location>
        <begin position="183"/>
        <end position="315"/>
    </location>
</feature>
<keyword evidence="2" id="KW-0175">Coiled coil</keyword>
<dbReference type="SMART" id="SM00267">
    <property type="entry name" value="GGDEF"/>
    <property type="match status" value="1"/>
</dbReference>
<protein>
    <recommendedName>
        <fullName evidence="1">diguanylate cyclase</fullName>
        <ecNumber evidence="1">2.7.7.65</ecNumber>
    </recommendedName>
</protein>
<organism evidence="5 6">
    <name type="scientific">Botrimarina mediterranea</name>
    <dbReference type="NCBI Taxonomy" id="2528022"/>
    <lineage>
        <taxon>Bacteria</taxon>
        <taxon>Pseudomonadati</taxon>
        <taxon>Planctomycetota</taxon>
        <taxon>Planctomycetia</taxon>
        <taxon>Pirellulales</taxon>
        <taxon>Lacipirellulaceae</taxon>
        <taxon>Botrimarina</taxon>
    </lineage>
</organism>